<name>A0ABW5CTH1_9HYPH</name>
<dbReference type="PRINTS" id="PR01210">
    <property type="entry name" value="GGTRANSPTASE"/>
</dbReference>
<evidence type="ECO:0000256" key="1">
    <source>
        <dbReference type="ARBA" id="ARBA00009381"/>
    </source>
</evidence>
<dbReference type="SUPFAM" id="SSF56235">
    <property type="entry name" value="N-terminal nucleophile aminohydrolases (Ntn hydrolases)"/>
    <property type="match status" value="1"/>
</dbReference>
<reference evidence="6" key="1">
    <citation type="journal article" date="2019" name="Int. J. Syst. Evol. Microbiol.">
        <title>The Global Catalogue of Microorganisms (GCM) 10K type strain sequencing project: providing services to taxonomists for standard genome sequencing and annotation.</title>
        <authorList>
            <consortium name="The Broad Institute Genomics Platform"/>
            <consortium name="The Broad Institute Genome Sequencing Center for Infectious Disease"/>
            <person name="Wu L."/>
            <person name="Ma J."/>
        </authorList>
    </citation>
    <scope>NUCLEOTIDE SEQUENCE [LARGE SCALE GENOMIC DNA]</scope>
    <source>
        <strain evidence="6">ZS-35-S2</strain>
    </source>
</reference>
<sequence length="535" mass="55619">MDMTDIRSPNLARGRLTGKRMARGEGGIVVSQNREAARIGAEVLKEGGNAVDAIVAASFAVGVLEPWMSGVGGVGAMLVREEGGAVTAIDAGARSPAGLDPADFPIVGGSDGDLFGWPSVLEDRNVTGARSIGVPGLVAGLGAAHARFGRMSWAELVLPAAGIAEAGPVVDFHTTLWIASEMRRILRDEACSGWFLPEGVPPITPAAVTGRVNRLPNAALAQTLARIAREGPGILYGGELAEALAGDVQAAGGYLGTADLAAFEVAAGPAATQAYRRHLVHYVPGLNGGPTLAHMLRACQERHAPQGETPGAADVLAYCEAMQDAWAHRFETMGDGARESLPSCTTHLSAVDRDGMAVSLTQTLLSLFGSGVVSPRTGILLNNGINWFDPRPGRPNSIAPGRKALSNYAPAIMTGPDDDVIAIGGSGGRKILPAVFQALAQVADFSHALDEAVAAPRLDTSAPPLVVADARFPADILDAVRARHATVLCERMEHPNHFTTLGAVRRRGAMNEGFAEPFHPWADAVSEDDTKPLAG</sequence>
<comment type="similarity">
    <text evidence="1">Belongs to the gamma-glutamyltransferase family.</text>
</comment>
<proteinExistence type="inferred from homology"/>
<keyword evidence="3" id="KW-0378">Hydrolase</keyword>
<keyword evidence="4" id="KW-0865">Zymogen</keyword>
<dbReference type="GO" id="GO:0103068">
    <property type="term" value="F:leukotriene C4 gamma-glutamyl transferase activity"/>
    <property type="evidence" value="ECO:0007669"/>
    <property type="project" value="UniProtKB-EC"/>
</dbReference>
<evidence type="ECO:0000256" key="4">
    <source>
        <dbReference type="ARBA" id="ARBA00023145"/>
    </source>
</evidence>
<keyword evidence="2 5" id="KW-0808">Transferase</keyword>
<accession>A0ABW5CTH1</accession>
<dbReference type="Gene3D" id="3.60.20.40">
    <property type="match status" value="1"/>
</dbReference>
<dbReference type="InterPro" id="IPR051792">
    <property type="entry name" value="GGT_bact"/>
</dbReference>
<keyword evidence="5" id="KW-0012">Acyltransferase</keyword>
<keyword evidence="6" id="KW-1185">Reference proteome</keyword>
<evidence type="ECO:0000256" key="2">
    <source>
        <dbReference type="ARBA" id="ARBA00022679"/>
    </source>
</evidence>
<dbReference type="RefSeq" id="WP_209738247.1">
    <property type="nucleotide sequence ID" value="NZ_CP072611.1"/>
</dbReference>
<gene>
    <name evidence="5" type="ORF">ACFSKQ_17680</name>
</gene>
<evidence type="ECO:0000313" key="6">
    <source>
        <dbReference type="Proteomes" id="UP001597371"/>
    </source>
</evidence>
<dbReference type="EC" id="2.3.2.2" evidence="5"/>
<dbReference type="InterPro" id="IPR043137">
    <property type="entry name" value="GGT_ssub_C"/>
</dbReference>
<evidence type="ECO:0000256" key="3">
    <source>
        <dbReference type="ARBA" id="ARBA00022801"/>
    </source>
</evidence>
<comment type="caution">
    <text evidence="5">The sequence shown here is derived from an EMBL/GenBank/DDBJ whole genome shotgun (WGS) entry which is preliminary data.</text>
</comment>
<protein>
    <submittedName>
        <fullName evidence="5">Gamma-glutamyltransferase</fullName>
        <ecNumber evidence="5">2.3.2.2</ecNumber>
    </submittedName>
</protein>
<dbReference type="PANTHER" id="PTHR43199">
    <property type="entry name" value="GLUTATHIONE HYDROLASE"/>
    <property type="match status" value="1"/>
</dbReference>
<dbReference type="InterPro" id="IPR029055">
    <property type="entry name" value="Ntn_hydrolases_N"/>
</dbReference>
<dbReference type="EMBL" id="JBHUIJ010000028">
    <property type="protein sequence ID" value="MFD2239282.1"/>
    <property type="molecule type" value="Genomic_DNA"/>
</dbReference>
<dbReference type="Proteomes" id="UP001597371">
    <property type="component" value="Unassembled WGS sequence"/>
</dbReference>
<evidence type="ECO:0000313" key="5">
    <source>
        <dbReference type="EMBL" id="MFD2239282.1"/>
    </source>
</evidence>
<dbReference type="PANTHER" id="PTHR43199:SF1">
    <property type="entry name" value="GLUTATHIONE HYDROLASE PROENZYME"/>
    <property type="match status" value="1"/>
</dbReference>
<dbReference type="Pfam" id="PF01019">
    <property type="entry name" value="G_glu_transpept"/>
    <property type="match status" value="2"/>
</dbReference>
<organism evidence="5 6">
    <name type="scientific">Aureimonas populi</name>
    <dbReference type="NCBI Taxonomy" id="1701758"/>
    <lineage>
        <taxon>Bacteria</taxon>
        <taxon>Pseudomonadati</taxon>
        <taxon>Pseudomonadota</taxon>
        <taxon>Alphaproteobacteria</taxon>
        <taxon>Hyphomicrobiales</taxon>
        <taxon>Aurantimonadaceae</taxon>
        <taxon>Aureimonas</taxon>
    </lineage>
</organism>